<sequence>MIHVSTGIKFTNAIPVASDHTLTNSWMIDANASLAHRHLRRSFSVLVRYRHSPYPLYQYVELHLRIGGKFVCIAERCSATEESSGMWNERRRMGRRREGGREEGND</sequence>
<evidence type="ECO:0000313" key="3">
    <source>
        <dbReference type="Proteomes" id="UP001374584"/>
    </source>
</evidence>
<dbReference type="AlphaFoldDB" id="A0AAN9LUC4"/>
<dbReference type="Proteomes" id="UP001374584">
    <property type="component" value="Unassembled WGS sequence"/>
</dbReference>
<organism evidence="2 3">
    <name type="scientific">Phaseolus coccineus</name>
    <name type="common">Scarlet runner bean</name>
    <name type="synonym">Phaseolus multiflorus</name>
    <dbReference type="NCBI Taxonomy" id="3886"/>
    <lineage>
        <taxon>Eukaryota</taxon>
        <taxon>Viridiplantae</taxon>
        <taxon>Streptophyta</taxon>
        <taxon>Embryophyta</taxon>
        <taxon>Tracheophyta</taxon>
        <taxon>Spermatophyta</taxon>
        <taxon>Magnoliopsida</taxon>
        <taxon>eudicotyledons</taxon>
        <taxon>Gunneridae</taxon>
        <taxon>Pentapetalae</taxon>
        <taxon>rosids</taxon>
        <taxon>fabids</taxon>
        <taxon>Fabales</taxon>
        <taxon>Fabaceae</taxon>
        <taxon>Papilionoideae</taxon>
        <taxon>50 kb inversion clade</taxon>
        <taxon>NPAAA clade</taxon>
        <taxon>indigoferoid/millettioid clade</taxon>
        <taxon>Phaseoleae</taxon>
        <taxon>Phaseolus</taxon>
    </lineage>
</organism>
<name>A0AAN9LUC4_PHACN</name>
<proteinExistence type="predicted"/>
<comment type="caution">
    <text evidence="2">The sequence shown here is derived from an EMBL/GenBank/DDBJ whole genome shotgun (WGS) entry which is preliminary data.</text>
</comment>
<accession>A0AAN9LUC4</accession>
<gene>
    <name evidence="2" type="ORF">VNO80_25215</name>
</gene>
<dbReference type="EMBL" id="JAYMYR010000009">
    <property type="protein sequence ID" value="KAK7342269.1"/>
    <property type="molecule type" value="Genomic_DNA"/>
</dbReference>
<feature type="compositionally biased region" description="Basic and acidic residues" evidence="1">
    <location>
        <begin position="88"/>
        <end position="106"/>
    </location>
</feature>
<reference evidence="2 3" key="1">
    <citation type="submission" date="2024-01" db="EMBL/GenBank/DDBJ databases">
        <title>The genomes of 5 underutilized Papilionoideae crops provide insights into root nodulation and disease resistanc.</title>
        <authorList>
            <person name="Jiang F."/>
        </authorList>
    </citation>
    <scope>NUCLEOTIDE SEQUENCE [LARGE SCALE GENOMIC DNA]</scope>
    <source>
        <strain evidence="2">JINMINGXINNONG_FW02</strain>
        <tissue evidence="2">Leaves</tissue>
    </source>
</reference>
<protein>
    <submittedName>
        <fullName evidence="2">Uncharacterized protein</fullName>
    </submittedName>
</protein>
<evidence type="ECO:0000256" key="1">
    <source>
        <dbReference type="SAM" id="MobiDB-lite"/>
    </source>
</evidence>
<keyword evidence="3" id="KW-1185">Reference proteome</keyword>
<evidence type="ECO:0000313" key="2">
    <source>
        <dbReference type="EMBL" id="KAK7342269.1"/>
    </source>
</evidence>
<feature type="region of interest" description="Disordered" evidence="1">
    <location>
        <begin position="82"/>
        <end position="106"/>
    </location>
</feature>